<sequence length="275" mass="30892">MSAGPFGLALFLFWGCPSLRSGRAVSQLADRSALRRQRRLGLALRATVAHPSACGPDGPVRSKFNLILPPMYIPKSFKSNAPAPLQWMKEQYPFGLLQSQQEGQLWATPLPFLWSGPLLLKSHLALANPQAQSFLKQDKQEVLIHFQGPYAYISPKHYQHSQNVPSWNYLALQVRGQLSVLDQLGQKQLLEESILAFEPTYWPQWEQLPEKYLTALSGELLAFQVEVTAIDLCLKISQNKSQAEQLTILKALQSSPHLMDQQLAQAILQLQALKD</sequence>
<gene>
    <name evidence="1" type="primary">paiB</name>
    <name evidence="1" type="ordered locus">SGRA_2034</name>
</gene>
<dbReference type="SUPFAM" id="SSF50475">
    <property type="entry name" value="FMN-binding split barrel"/>
    <property type="match status" value="1"/>
</dbReference>
<reference evidence="1 2" key="1">
    <citation type="journal article" date="2012" name="Stand. Genomic Sci.">
        <title>Complete genome sequencing and analysis of Saprospira grandis str. Lewin, a predatory marine bacterium.</title>
        <authorList>
            <person name="Saw J.H."/>
            <person name="Yuryev A."/>
            <person name="Kanbe M."/>
            <person name="Hou S."/>
            <person name="Young A.G."/>
            <person name="Aizawa S."/>
            <person name="Alam M."/>
        </authorList>
    </citation>
    <scope>NUCLEOTIDE SEQUENCE [LARGE SCALE GENOMIC DNA]</scope>
    <source>
        <strain evidence="1 2">Lewin</strain>
    </source>
</reference>
<dbReference type="PANTHER" id="PTHR35802:SF1">
    <property type="entry name" value="PROTEASE SYNTHASE AND SPORULATION PROTEIN PAI 2"/>
    <property type="match status" value="1"/>
</dbReference>
<proteinExistence type="predicted"/>
<dbReference type="InterPro" id="IPR012349">
    <property type="entry name" value="Split_barrel_FMN-bd"/>
</dbReference>
<dbReference type="STRING" id="984262.SGRA_2034"/>
<dbReference type="InterPro" id="IPR007396">
    <property type="entry name" value="TR_PAI2-type"/>
</dbReference>
<dbReference type="PANTHER" id="PTHR35802">
    <property type="entry name" value="PROTEASE SYNTHASE AND SPORULATION PROTEIN PAI 2"/>
    <property type="match status" value="1"/>
</dbReference>
<evidence type="ECO:0000313" key="2">
    <source>
        <dbReference type="Proteomes" id="UP000007519"/>
    </source>
</evidence>
<dbReference type="KEGG" id="sgn:SGRA_2034"/>
<dbReference type="Pfam" id="PF04299">
    <property type="entry name" value="FMN_bind_2"/>
    <property type="match status" value="1"/>
</dbReference>
<keyword evidence="2" id="KW-1185">Reference proteome</keyword>
<evidence type="ECO:0000313" key="1">
    <source>
        <dbReference type="EMBL" id="AFC24765.1"/>
    </source>
</evidence>
<name>H6L2C7_SAPGL</name>
<dbReference type="eggNOG" id="COG2808">
    <property type="taxonomic scope" value="Bacteria"/>
</dbReference>
<protein>
    <submittedName>
        <fullName evidence="1">FMN-binding negative transcriptional regulator</fullName>
    </submittedName>
</protein>
<dbReference type="Gene3D" id="2.30.110.10">
    <property type="entry name" value="Electron Transport, Fmn-binding Protein, Chain A"/>
    <property type="match status" value="1"/>
</dbReference>
<dbReference type="EMBL" id="CP002831">
    <property type="protein sequence ID" value="AFC24765.1"/>
    <property type="molecule type" value="Genomic_DNA"/>
</dbReference>
<dbReference type="AlphaFoldDB" id="H6L2C7"/>
<dbReference type="HOGENOM" id="CLU_065853_3_0_10"/>
<organism evidence="1 2">
    <name type="scientific">Saprospira grandis (strain Lewin)</name>
    <dbReference type="NCBI Taxonomy" id="984262"/>
    <lineage>
        <taxon>Bacteria</taxon>
        <taxon>Pseudomonadati</taxon>
        <taxon>Bacteroidota</taxon>
        <taxon>Saprospiria</taxon>
        <taxon>Saprospirales</taxon>
        <taxon>Saprospiraceae</taxon>
        <taxon>Saprospira</taxon>
    </lineage>
</organism>
<dbReference type="Proteomes" id="UP000007519">
    <property type="component" value="Chromosome"/>
</dbReference>
<accession>H6L2C7</accession>